<dbReference type="Pfam" id="PF13529">
    <property type="entry name" value="Peptidase_C39_2"/>
    <property type="match status" value="1"/>
</dbReference>
<organism evidence="3 4">
    <name type="scientific">Deinococcus aerius</name>
    <dbReference type="NCBI Taxonomy" id="200253"/>
    <lineage>
        <taxon>Bacteria</taxon>
        <taxon>Thermotogati</taxon>
        <taxon>Deinococcota</taxon>
        <taxon>Deinococci</taxon>
        <taxon>Deinococcales</taxon>
        <taxon>Deinococcaceae</taxon>
        <taxon>Deinococcus</taxon>
    </lineage>
</organism>
<protein>
    <submittedName>
        <fullName evidence="3">Peptidase C39</fullName>
    </submittedName>
</protein>
<dbReference type="SMART" id="SM00257">
    <property type="entry name" value="LysM"/>
    <property type="match status" value="2"/>
</dbReference>
<evidence type="ECO:0000256" key="1">
    <source>
        <dbReference type="SAM" id="SignalP"/>
    </source>
</evidence>
<dbReference type="Pfam" id="PF01476">
    <property type="entry name" value="LysM"/>
    <property type="match status" value="2"/>
</dbReference>
<dbReference type="GO" id="GO:0008932">
    <property type="term" value="F:lytic endotransglycosylase activity"/>
    <property type="evidence" value="ECO:0007669"/>
    <property type="project" value="TreeGrafter"/>
</dbReference>
<evidence type="ECO:0000313" key="3">
    <source>
        <dbReference type="EMBL" id="GBF06807.1"/>
    </source>
</evidence>
<dbReference type="EMBL" id="BFAG01000010">
    <property type="protein sequence ID" value="GBF06807.1"/>
    <property type="molecule type" value="Genomic_DNA"/>
</dbReference>
<feature type="domain" description="LysM" evidence="2">
    <location>
        <begin position="65"/>
        <end position="108"/>
    </location>
</feature>
<dbReference type="InterPro" id="IPR018392">
    <property type="entry name" value="LysM"/>
</dbReference>
<keyword evidence="1" id="KW-0732">Signal</keyword>
<feature type="chain" id="PRO_5014420105" evidence="1">
    <location>
        <begin position="18"/>
        <end position="308"/>
    </location>
</feature>
<comment type="caution">
    <text evidence="3">The sequence shown here is derived from an EMBL/GenBank/DDBJ whole genome shotgun (WGS) entry which is preliminary data.</text>
</comment>
<dbReference type="CDD" id="cd00118">
    <property type="entry name" value="LysM"/>
    <property type="match status" value="2"/>
</dbReference>
<gene>
    <name evidence="3" type="ORF">DAERI_100170</name>
</gene>
<dbReference type="InterPro" id="IPR036779">
    <property type="entry name" value="LysM_dom_sf"/>
</dbReference>
<dbReference type="PANTHER" id="PTHR33734">
    <property type="entry name" value="LYSM DOMAIN-CONTAINING GPI-ANCHORED PROTEIN 2"/>
    <property type="match status" value="1"/>
</dbReference>
<evidence type="ECO:0000313" key="4">
    <source>
        <dbReference type="Proteomes" id="UP000236569"/>
    </source>
</evidence>
<keyword evidence="4" id="KW-1185">Reference proteome</keyword>
<feature type="domain" description="LysM" evidence="2">
    <location>
        <begin position="19"/>
        <end position="62"/>
    </location>
</feature>
<dbReference type="RefSeq" id="WP_103130142.1">
    <property type="nucleotide sequence ID" value="NZ_BFAG01000010.1"/>
</dbReference>
<name>A0A2I9DVB6_9DEIO</name>
<accession>A0A2I9DVB6</accession>
<dbReference type="SUPFAM" id="SSF54106">
    <property type="entry name" value="LysM domain"/>
    <property type="match status" value="2"/>
</dbReference>
<dbReference type="AlphaFoldDB" id="A0A2I9DVB6"/>
<dbReference type="Gene3D" id="3.90.70.10">
    <property type="entry name" value="Cysteine proteinases"/>
    <property type="match status" value="1"/>
</dbReference>
<dbReference type="Gene3D" id="3.10.350.10">
    <property type="entry name" value="LysM domain"/>
    <property type="match status" value="2"/>
</dbReference>
<feature type="signal peptide" evidence="1">
    <location>
        <begin position="1"/>
        <end position="17"/>
    </location>
</feature>
<evidence type="ECO:0000259" key="2">
    <source>
        <dbReference type="PROSITE" id="PS51782"/>
    </source>
</evidence>
<dbReference type="InterPro" id="IPR039564">
    <property type="entry name" value="Peptidase_C39-like"/>
</dbReference>
<dbReference type="PROSITE" id="PS51782">
    <property type="entry name" value="LYSM"/>
    <property type="match status" value="2"/>
</dbReference>
<sequence>MKVRALFLLLALGAAHAQTTYTVQAGDTLSSLARTYHTTAGLLLTLNGLSTTTLQVGQILRLPQTGYTVQPGDTLYRIARQYGTTPELLAELNGLTSSTVQVGQVLRLPEGASPVTSAPAPATRPQAAGLDRGLFTPSRLPPAGTLTFRTAGTGNSRPASAYLQDVGFAYQTRNNCGPAAIAAALRHYGVQADQATWQGELRPGGRNMWFPDAQRLLQGLGFQAPVGRNGTVEDIKRQVAQGFPVIVLQFHSVPGQTPHFRVVRGYDDAQGILIMSDSLSGPNVALTEHDFDVLWNTQGRQYLVVRPG</sequence>
<proteinExistence type="predicted"/>
<dbReference type="OrthoDB" id="5611441at2"/>
<dbReference type="Proteomes" id="UP000236569">
    <property type="component" value="Unassembled WGS sequence"/>
</dbReference>
<reference evidence="4" key="1">
    <citation type="submission" date="2018-01" db="EMBL/GenBank/DDBJ databases">
        <title>Draft Genome Sequence of the Radioresistant Bacterium Deinococcus aerius TR0125, Isolated from the Higher Atmosphere above Japan.</title>
        <authorList>
            <person name="Satoh K."/>
            <person name="Arai H."/>
            <person name="Sanzen T."/>
            <person name="Kawaguchi Y."/>
            <person name="Hayashi H."/>
            <person name="Yokobori S."/>
            <person name="Yamagishi A."/>
            <person name="Oono Y."/>
            <person name="Narumi I."/>
        </authorList>
    </citation>
    <scope>NUCLEOTIDE SEQUENCE [LARGE SCALE GENOMIC DNA]</scope>
    <source>
        <strain evidence="4">TR0125</strain>
    </source>
</reference>
<dbReference type="PANTHER" id="PTHR33734:SF22">
    <property type="entry name" value="MEMBRANE-BOUND LYTIC MUREIN TRANSGLYCOSYLASE D"/>
    <property type="match status" value="1"/>
</dbReference>